<evidence type="ECO:0000256" key="2">
    <source>
        <dbReference type="SAM" id="Phobius"/>
    </source>
</evidence>
<feature type="coiled-coil region" evidence="1">
    <location>
        <begin position="477"/>
        <end position="552"/>
    </location>
</feature>
<protein>
    <submittedName>
        <fullName evidence="3">Uncharacterized protein</fullName>
    </submittedName>
</protein>
<reference evidence="3" key="1">
    <citation type="submission" date="2021-01" db="EMBL/GenBank/DDBJ databases">
        <authorList>
            <person name="Corre E."/>
            <person name="Pelletier E."/>
            <person name="Niang G."/>
            <person name="Scheremetjew M."/>
            <person name="Finn R."/>
            <person name="Kale V."/>
            <person name="Holt S."/>
            <person name="Cochrane G."/>
            <person name="Meng A."/>
            <person name="Brown T."/>
            <person name="Cohen L."/>
        </authorList>
    </citation>
    <scope>NUCLEOTIDE SEQUENCE</scope>
    <source>
        <strain evidence="3">LB1974</strain>
    </source>
</reference>
<keyword evidence="1" id="KW-0175">Coiled coil</keyword>
<gene>
    <name evidence="3" type="ORF">OMAR00294_LOCUS2533</name>
</gene>
<feature type="transmembrane region" description="Helical" evidence="2">
    <location>
        <begin position="154"/>
        <end position="175"/>
    </location>
</feature>
<proteinExistence type="predicted"/>
<sequence>MPDPVPVQPEASEPSEWEIVGWTAAELAAKKLIPLVQRHEAVKKTLQDRLLAAQTSTRDFLGDTGAGVNKEIFAVADVDDSKELFCVDKDTSARMSSMPPLSVLVAGAFAPLNLSCFRWGNLANLLVAVALLALFLWAVIADMFTGLPCDIPTLWYWAFTMCAILALMVLVRLILQIQTEVSIATVNGLVASEEERLRPQTENYEAGALTLLEKVSYFKEVIVSQVTISSRAWVLWDSVSSSKWAVVQLMLVAAFLIAGFWGFLLLVGYMIVPGQVAFHPAAMGHAAMFCGSWRIVLTANIFSIVFSVLLVVYIVSLVINTASVMSETRGVRLRVMRIAGKLDHNLGGGLPLATTFARAFVIREAEDLLRLKLADAQYQHSLLETKRADNAAKLAEAKAKLEGMEQKQALLEEKVAAGPTPKDFEADIENYEHRCEAGIEELEEQVARLRLDDAPVENKESLTALKVACDQASGGKITEWEKQQAEARAAAEAEEKLAQARRLKASATAFAEAEQAQKQIIKEAQAEAAEKKKELEAAAKQIKAVLAEEKKKCLASIKAAHKKDDEDALVEAAVAQYTATAVQAAAKFLQQIQDDDEKMLSNCDYAATHYTLAETAPAMAKLKYVATEGYKMGVTISELAHAEAKEIARHAGKHGQGLEEAAKAAVVRHVGHWCHICHSHVQAVRHLLHNQSATLRQLAHDAKSDVEKGDAMTLFGTLQFHAFHQMAEAAHAAQEQVTAAKHVVKLEPAAQAAVDKAHHSEEDWTKHTRKVAHDLQALGKIVSKREFPGFPDVVKRAQKQARAVGAA</sequence>
<feature type="transmembrane region" description="Helical" evidence="2">
    <location>
        <begin position="101"/>
        <end position="120"/>
    </location>
</feature>
<feature type="transmembrane region" description="Helical" evidence="2">
    <location>
        <begin position="245"/>
        <end position="272"/>
    </location>
</feature>
<feature type="coiled-coil region" evidence="1">
    <location>
        <begin position="387"/>
        <end position="452"/>
    </location>
</feature>
<accession>A0A7S4GQ35</accession>
<evidence type="ECO:0000313" key="3">
    <source>
        <dbReference type="EMBL" id="CAE0843488.1"/>
    </source>
</evidence>
<name>A0A7S4GQ35_OXYMA</name>
<evidence type="ECO:0000256" key="1">
    <source>
        <dbReference type="SAM" id="Coils"/>
    </source>
</evidence>
<dbReference type="EMBL" id="HBJB01003090">
    <property type="protein sequence ID" value="CAE0843488.1"/>
    <property type="molecule type" value="Transcribed_RNA"/>
</dbReference>
<feature type="transmembrane region" description="Helical" evidence="2">
    <location>
        <begin position="126"/>
        <end position="147"/>
    </location>
</feature>
<feature type="transmembrane region" description="Helical" evidence="2">
    <location>
        <begin position="293"/>
        <end position="319"/>
    </location>
</feature>
<keyword evidence="2" id="KW-0812">Transmembrane</keyword>
<dbReference type="AlphaFoldDB" id="A0A7S4GQ35"/>
<keyword evidence="2" id="KW-1133">Transmembrane helix</keyword>
<keyword evidence="2" id="KW-0472">Membrane</keyword>
<organism evidence="3">
    <name type="scientific">Oxyrrhis marina</name>
    <name type="common">Dinoflagellate</name>
    <dbReference type="NCBI Taxonomy" id="2969"/>
    <lineage>
        <taxon>Eukaryota</taxon>
        <taxon>Sar</taxon>
        <taxon>Alveolata</taxon>
        <taxon>Dinophyceae</taxon>
        <taxon>Oxyrrhinales</taxon>
        <taxon>Oxyrrhinaceae</taxon>
        <taxon>Oxyrrhis</taxon>
    </lineage>
</organism>